<dbReference type="Proteomes" id="UP000324326">
    <property type="component" value="Unassembled WGS sequence"/>
</dbReference>
<comment type="caution">
    <text evidence="2">The sequence shown here is derived from an EMBL/GenBank/DDBJ whole genome shotgun (WGS) entry which is preliminary data.</text>
</comment>
<organism evidence="2 3">
    <name type="scientific">Bacillus swezeyi</name>
    <dbReference type="NCBI Taxonomy" id="1925020"/>
    <lineage>
        <taxon>Bacteria</taxon>
        <taxon>Bacillati</taxon>
        <taxon>Bacillota</taxon>
        <taxon>Bacilli</taxon>
        <taxon>Bacillales</taxon>
        <taxon>Bacillaceae</taxon>
        <taxon>Bacillus</taxon>
    </lineage>
</organism>
<dbReference type="PANTHER" id="PTHR38433">
    <property type="match status" value="1"/>
</dbReference>
<name>A0A5M8RZU3_9BACI</name>
<gene>
    <name evidence="2" type="ORF">DX927_11400</name>
</gene>
<dbReference type="InterPro" id="IPR012440">
    <property type="entry name" value="DUF1641"/>
</dbReference>
<dbReference type="AlphaFoldDB" id="A0A5M8RZU3"/>
<dbReference type="RefSeq" id="WP_148957242.1">
    <property type="nucleotide sequence ID" value="NZ_JAYLVX010000001.1"/>
</dbReference>
<feature type="coiled-coil region" evidence="1">
    <location>
        <begin position="6"/>
        <end position="33"/>
    </location>
</feature>
<dbReference type="EMBL" id="QSND01000002">
    <property type="protein sequence ID" value="KAA6451372.1"/>
    <property type="molecule type" value="Genomic_DNA"/>
</dbReference>
<keyword evidence="1" id="KW-0175">Coiled coil</keyword>
<protein>
    <submittedName>
        <fullName evidence="2">DUF1641 domain-containing protein</fullName>
    </submittedName>
</protein>
<dbReference type="Pfam" id="PF07849">
    <property type="entry name" value="DUF1641"/>
    <property type="match status" value="1"/>
</dbReference>
<accession>A0A5M8RZU3</accession>
<dbReference type="STRING" id="1925020.BTA30_14145"/>
<reference evidence="2 3" key="1">
    <citation type="submission" date="2018-08" db="EMBL/GenBank/DDBJ databases">
        <title>Bacillus phenotypic plasticity.</title>
        <authorList>
            <person name="Hurtado E."/>
        </authorList>
    </citation>
    <scope>NUCLEOTIDE SEQUENCE [LARGE SCALE GENOMIC DNA]</scope>
    <source>
        <strain evidence="2 3">427</strain>
    </source>
</reference>
<dbReference type="PANTHER" id="PTHR38433:SF1">
    <property type="entry name" value="DUF1641 DOMAIN-CONTAINING PROTEIN"/>
    <property type="match status" value="1"/>
</dbReference>
<evidence type="ECO:0000313" key="3">
    <source>
        <dbReference type="Proteomes" id="UP000324326"/>
    </source>
</evidence>
<sequence>MATPITAIQKENKSDEETKLEKLEELKALLAVNEDTVSKTMKLLAELNGLGVLDAADSMVKAKEDIAKIALGQLSREPAKNLINTAIAAGGALTKADPEVMGKLLESIIAGTKQGQDFLKDDKKVGVLDLLKAMNDPDINRAVGFGLQFLKGMGKALKE</sequence>
<proteinExistence type="predicted"/>
<evidence type="ECO:0000256" key="1">
    <source>
        <dbReference type="SAM" id="Coils"/>
    </source>
</evidence>
<evidence type="ECO:0000313" key="2">
    <source>
        <dbReference type="EMBL" id="KAA6451372.1"/>
    </source>
</evidence>